<dbReference type="InterPro" id="IPR027417">
    <property type="entry name" value="P-loop_NTPase"/>
</dbReference>
<dbReference type="RefSeq" id="WP_379534060.1">
    <property type="nucleotide sequence ID" value="NZ_JBHSBI010000033.1"/>
</dbReference>
<reference evidence="2" key="1">
    <citation type="journal article" date="2019" name="Int. J. Syst. Evol. Microbiol.">
        <title>The Global Catalogue of Microorganisms (GCM) 10K type strain sequencing project: providing services to taxonomists for standard genome sequencing and annotation.</title>
        <authorList>
            <consortium name="The Broad Institute Genomics Platform"/>
            <consortium name="The Broad Institute Genome Sequencing Center for Infectious Disease"/>
            <person name="Wu L."/>
            <person name="Ma J."/>
        </authorList>
    </citation>
    <scope>NUCLEOTIDE SEQUENCE [LARGE SCALE GENOMIC DNA]</scope>
    <source>
        <strain evidence="2">TBRC 1276</strain>
    </source>
</reference>
<evidence type="ECO:0000313" key="2">
    <source>
        <dbReference type="Proteomes" id="UP001595851"/>
    </source>
</evidence>
<evidence type="ECO:0008006" key="3">
    <source>
        <dbReference type="Google" id="ProtNLM"/>
    </source>
</evidence>
<comment type="caution">
    <text evidence="1">The sequence shown here is derived from an EMBL/GenBank/DDBJ whole genome shotgun (WGS) entry which is preliminary data.</text>
</comment>
<keyword evidence="2" id="KW-1185">Reference proteome</keyword>
<dbReference type="Proteomes" id="UP001595851">
    <property type="component" value="Unassembled WGS sequence"/>
</dbReference>
<protein>
    <recommendedName>
        <fullName evidence="3">ATP-binding protein</fullName>
    </recommendedName>
</protein>
<dbReference type="EMBL" id="JBHSBI010000033">
    <property type="protein sequence ID" value="MFC4014212.1"/>
    <property type="molecule type" value="Genomic_DNA"/>
</dbReference>
<name>A0ABV8GNG5_9ACTN</name>
<proteinExistence type="predicted"/>
<dbReference type="Gene3D" id="3.40.50.300">
    <property type="entry name" value="P-loop containing nucleotide triphosphate hydrolases"/>
    <property type="match status" value="1"/>
</dbReference>
<dbReference type="SUPFAM" id="SSF52540">
    <property type="entry name" value="P-loop containing nucleoside triphosphate hydrolases"/>
    <property type="match status" value="1"/>
</dbReference>
<sequence length="176" mass="19463">MRALILTGPPAVGKSTIGRFVAQDRPCAAFIDVDDVRHLVVSGHAAPWNGLEGLRQQQLGVLNACALARNFLDGDVDVVIVDVLTDSTAELYRARLTEVLIVKLEADFGETERRAESRPVHLTPEEFRELHDQQHDFTGCDIRLDVTRLSAQDAAAQVKDIWLSDRGREGNARPRA</sequence>
<evidence type="ECO:0000313" key="1">
    <source>
        <dbReference type="EMBL" id="MFC4014212.1"/>
    </source>
</evidence>
<accession>A0ABV8GNG5</accession>
<organism evidence="1 2">
    <name type="scientific">Nonomuraea purpurea</name>
    <dbReference type="NCBI Taxonomy" id="1849276"/>
    <lineage>
        <taxon>Bacteria</taxon>
        <taxon>Bacillati</taxon>
        <taxon>Actinomycetota</taxon>
        <taxon>Actinomycetes</taxon>
        <taxon>Streptosporangiales</taxon>
        <taxon>Streptosporangiaceae</taxon>
        <taxon>Nonomuraea</taxon>
    </lineage>
</organism>
<gene>
    <name evidence="1" type="ORF">ACFOY2_43790</name>
</gene>